<dbReference type="EMBL" id="KN847899">
    <property type="protein sequence ID" value="KIR41853.1"/>
    <property type="molecule type" value="Genomic_DNA"/>
</dbReference>
<dbReference type="AlphaFoldDB" id="A0A0D0U0X0"/>
<protein>
    <recommendedName>
        <fullName evidence="4">Exonuclease domain-containing protein</fullName>
    </recommendedName>
</protein>
<reference evidence="2 3" key="1">
    <citation type="submission" date="2015-01" db="EMBL/GenBank/DDBJ databases">
        <title>The Genome Sequence of Cryptococcus gattii Ram5.</title>
        <authorList>
            <consortium name="The Broad Institute Genomics Platform"/>
            <person name="Cuomo C."/>
            <person name="Litvintseva A."/>
            <person name="Chen Y."/>
            <person name="Heitman J."/>
            <person name="Sun S."/>
            <person name="Springer D."/>
            <person name="Dromer F."/>
            <person name="Young S."/>
            <person name="Zeng Q."/>
            <person name="Gargeya S."/>
            <person name="Abouelleil A."/>
            <person name="Alvarado L."/>
            <person name="Chapman S.B."/>
            <person name="Gainer-Dewar J."/>
            <person name="Goldberg J."/>
            <person name="Griggs A."/>
            <person name="Gujja S."/>
            <person name="Hansen M."/>
            <person name="Howarth C."/>
            <person name="Imamovic A."/>
            <person name="Larimer J."/>
            <person name="Murphy C."/>
            <person name="Naylor J."/>
            <person name="Pearson M."/>
            <person name="Priest M."/>
            <person name="Roberts A."/>
            <person name="Saif S."/>
            <person name="Shea T."/>
            <person name="Sykes S."/>
            <person name="Wortman J."/>
            <person name="Nusbaum C."/>
            <person name="Birren B."/>
        </authorList>
    </citation>
    <scope>NUCLEOTIDE SEQUENCE [LARGE SCALE GENOMIC DNA]</scope>
    <source>
        <strain evidence="2 3">Ram5</strain>
    </source>
</reference>
<evidence type="ECO:0000313" key="3">
    <source>
        <dbReference type="Proteomes" id="UP000053392"/>
    </source>
</evidence>
<feature type="non-terminal residue" evidence="2">
    <location>
        <position position="1"/>
    </location>
</feature>
<feature type="region of interest" description="Disordered" evidence="1">
    <location>
        <begin position="174"/>
        <end position="226"/>
    </location>
</feature>
<evidence type="ECO:0000256" key="1">
    <source>
        <dbReference type="SAM" id="MobiDB-lite"/>
    </source>
</evidence>
<accession>A0A0D0U0X0</accession>
<gene>
    <name evidence="2" type="ORF">I313_02013</name>
</gene>
<dbReference type="GO" id="GO:0003676">
    <property type="term" value="F:nucleic acid binding"/>
    <property type="evidence" value="ECO:0007669"/>
    <property type="project" value="InterPro"/>
</dbReference>
<feature type="compositionally biased region" description="Polar residues" evidence="1">
    <location>
        <begin position="208"/>
        <end position="217"/>
    </location>
</feature>
<evidence type="ECO:0000313" key="2">
    <source>
        <dbReference type="EMBL" id="KIR41853.1"/>
    </source>
</evidence>
<feature type="compositionally biased region" description="Low complexity" evidence="1">
    <location>
        <begin position="189"/>
        <end position="200"/>
    </location>
</feature>
<dbReference type="Proteomes" id="UP000053392">
    <property type="component" value="Unassembled WGS sequence"/>
</dbReference>
<dbReference type="InterPro" id="IPR036397">
    <property type="entry name" value="RNaseH_sf"/>
</dbReference>
<sequence>MVQLRNSMGIVDTYGNVLMESFVRHHSANVVNYITRKPTYEQIQPQIIALIKDKIIVGHTLFNDLAVRPISTASHISNPLTVSGGGRSDDPGYFHDKSGKNMKTGYGEAKICCMSSRTRENNPLLLPITQEESIISAEGPQGYGATERLTDEQRVRIETIGRETGTYMLPIQSLPRRSHLSMSRTSTIPRSLSSGPSSRPSSPPLAQSGDQDQSSPLEETKISDGD</sequence>
<evidence type="ECO:0008006" key="4">
    <source>
        <dbReference type="Google" id="ProtNLM"/>
    </source>
</evidence>
<proteinExistence type="predicted"/>
<keyword evidence="3" id="KW-1185">Reference proteome</keyword>
<name>A0A0D0U0X0_9TREE</name>
<dbReference type="OrthoDB" id="2574330at2759"/>
<dbReference type="Gene3D" id="3.30.420.10">
    <property type="entry name" value="Ribonuclease H-like superfamily/Ribonuclease H"/>
    <property type="match status" value="1"/>
</dbReference>
<dbReference type="HOGENOM" id="CLU_1227333_0_0_1"/>
<organism evidence="2 3">
    <name type="scientific">Cryptococcus deuterogattii Ram5</name>
    <dbReference type="NCBI Taxonomy" id="1296110"/>
    <lineage>
        <taxon>Eukaryota</taxon>
        <taxon>Fungi</taxon>
        <taxon>Dikarya</taxon>
        <taxon>Basidiomycota</taxon>
        <taxon>Agaricomycotina</taxon>
        <taxon>Tremellomycetes</taxon>
        <taxon>Tremellales</taxon>
        <taxon>Cryptococcaceae</taxon>
        <taxon>Cryptococcus</taxon>
        <taxon>Cryptococcus gattii species complex</taxon>
    </lineage>
</organism>